<reference evidence="15 16" key="1">
    <citation type="submission" date="2023-10" db="EMBL/GenBank/DDBJ databases">
        <title>Complete Genome Sequence of Limnobacter thiooxidans CS-K2T, Isolated from freshwater lake sediments in Bavaria, Germany.</title>
        <authorList>
            <person name="Naruki M."/>
            <person name="Watanabe A."/>
            <person name="Warashina T."/>
            <person name="Morita T."/>
            <person name="Arakawa K."/>
        </authorList>
    </citation>
    <scope>NUCLEOTIDE SEQUENCE [LARGE SCALE GENOMIC DNA]</scope>
    <source>
        <strain evidence="15 16">CS-K2</strain>
    </source>
</reference>
<dbReference type="Proteomes" id="UP001329151">
    <property type="component" value="Chromosome"/>
</dbReference>
<evidence type="ECO:0000256" key="11">
    <source>
        <dbReference type="HAMAP-Rule" id="MF_00303"/>
    </source>
</evidence>
<dbReference type="Pfam" id="PF00254">
    <property type="entry name" value="FKBP_C"/>
    <property type="match status" value="1"/>
</dbReference>
<dbReference type="FunFam" id="3.10.50.40:FF:000001">
    <property type="entry name" value="Trigger factor"/>
    <property type="match status" value="1"/>
</dbReference>
<dbReference type="InterPro" id="IPR005215">
    <property type="entry name" value="Trig_fac"/>
</dbReference>
<dbReference type="AlphaFoldDB" id="A0AA86J150"/>
<gene>
    <name evidence="11 15" type="primary">tig</name>
    <name evidence="15" type="ORF">RGQ30_18340</name>
</gene>
<dbReference type="RefSeq" id="WP_130556185.1">
    <property type="nucleotide sequence ID" value="NZ_AP028947.1"/>
</dbReference>
<dbReference type="InterPro" id="IPR027304">
    <property type="entry name" value="Trigger_fact/SurA_dom_sf"/>
</dbReference>
<dbReference type="KEGG" id="lto:RGQ30_18340"/>
<feature type="domain" description="PPIase FKBP-type" evidence="14">
    <location>
        <begin position="165"/>
        <end position="250"/>
    </location>
</feature>
<dbReference type="PIRSF" id="PIRSF003095">
    <property type="entry name" value="Trigger_factor"/>
    <property type="match status" value="1"/>
</dbReference>
<dbReference type="PROSITE" id="PS50059">
    <property type="entry name" value="FKBP_PPIASE"/>
    <property type="match status" value="1"/>
</dbReference>
<dbReference type="GO" id="GO:0043022">
    <property type="term" value="F:ribosome binding"/>
    <property type="evidence" value="ECO:0007669"/>
    <property type="project" value="TreeGrafter"/>
</dbReference>
<dbReference type="GO" id="GO:0051301">
    <property type="term" value="P:cell division"/>
    <property type="evidence" value="ECO:0007669"/>
    <property type="project" value="UniProtKB-KW"/>
</dbReference>
<dbReference type="PANTHER" id="PTHR30560:SF3">
    <property type="entry name" value="TRIGGER FACTOR-LIKE PROTEIN TIG, CHLOROPLASTIC"/>
    <property type="match status" value="1"/>
</dbReference>
<dbReference type="Pfam" id="PF05697">
    <property type="entry name" value="Trigger_N"/>
    <property type="match status" value="1"/>
</dbReference>
<dbReference type="GO" id="GO:0051083">
    <property type="term" value="P:'de novo' cotranslational protein folding"/>
    <property type="evidence" value="ECO:0007669"/>
    <property type="project" value="TreeGrafter"/>
</dbReference>
<keyword evidence="16" id="KW-1185">Reference proteome</keyword>
<organism evidence="15 16">
    <name type="scientific">Limnobacter thiooxidans</name>
    <dbReference type="NCBI Taxonomy" id="131080"/>
    <lineage>
        <taxon>Bacteria</taxon>
        <taxon>Pseudomonadati</taxon>
        <taxon>Pseudomonadota</taxon>
        <taxon>Betaproteobacteria</taxon>
        <taxon>Burkholderiales</taxon>
        <taxon>Burkholderiaceae</taxon>
        <taxon>Limnobacter</taxon>
    </lineage>
</organism>
<evidence type="ECO:0000256" key="1">
    <source>
        <dbReference type="ARBA" id="ARBA00000971"/>
    </source>
</evidence>
<dbReference type="PANTHER" id="PTHR30560">
    <property type="entry name" value="TRIGGER FACTOR CHAPERONE AND PEPTIDYL-PROLYL CIS/TRANS ISOMERASE"/>
    <property type="match status" value="1"/>
</dbReference>
<evidence type="ECO:0000256" key="10">
    <source>
        <dbReference type="ARBA" id="ARBA00029986"/>
    </source>
</evidence>
<keyword evidence="8 11" id="KW-0413">Isomerase</keyword>
<comment type="similarity">
    <text evidence="2 11 13">Belongs to the FKBP-type PPIase family. Tig subfamily.</text>
</comment>
<evidence type="ECO:0000256" key="5">
    <source>
        <dbReference type="ARBA" id="ARBA00022618"/>
    </source>
</evidence>
<evidence type="ECO:0000256" key="8">
    <source>
        <dbReference type="ARBA" id="ARBA00023235"/>
    </source>
</evidence>
<dbReference type="InterPro" id="IPR008880">
    <property type="entry name" value="Trigger_fac_C"/>
</dbReference>
<comment type="function">
    <text evidence="11">Involved in protein export. Acts as a chaperone by maintaining the newly synthesized protein in an open conformation. Functions as a peptidyl-prolyl cis-trans isomerase.</text>
</comment>
<keyword evidence="5 11" id="KW-0132">Cell division</keyword>
<comment type="subcellular location">
    <subcellularLocation>
        <location evidence="11">Cytoplasm</location>
    </subcellularLocation>
    <text evidence="11">About half TF is bound to the ribosome near the polypeptide exit tunnel while the other half is free in the cytoplasm.</text>
</comment>
<evidence type="ECO:0000256" key="4">
    <source>
        <dbReference type="ARBA" id="ARBA00016902"/>
    </source>
</evidence>
<evidence type="ECO:0000313" key="16">
    <source>
        <dbReference type="Proteomes" id="UP001329151"/>
    </source>
</evidence>
<comment type="domain">
    <text evidence="11">Consists of 3 domains; the N-terminus binds the ribosome, the middle domain has PPIase activity, while the C-terminus has intrinsic chaperone activity on its own.</text>
</comment>
<evidence type="ECO:0000256" key="2">
    <source>
        <dbReference type="ARBA" id="ARBA00005464"/>
    </source>
</evidence>
<evidence type="ECO:0000313" key="15">
    <source>
        <dbReference type="EMBL" id="BET26333.1"/>
    </source>
</evidence>
<evidence type="ECO:0000256" key="13">
    <source>
        <dbReference type="RuleBase" id="RU003914"/>
    </source>
</evidence>
<dbReference type="EMBL" id="AP028947">
    <property type="protein sequence ID" value="BET26333.1"/>
    <property type="molecule type" value="Genomic_DNA"/>
</dbReference>
<dbReference type="Gene3D" id="1.10.3120.10">
    <property type="entry name" value="Trigger factor, C-terminal domain"/>
    <property type="match status" value="1"/>
</dbReference>
<name>A0AA86J150_9BURK</name>
<evidence type="ECO:0000256" key="6">
    <source>
        <dbReference type="ARBA" id="ARBA00023110"/>
    </source>
</evidence>
<dbReference type="Pfam" id="PF05698">
    <property type="entry name" value="Trigger_C"/>
    <property type="match status" value="1"/>
</dbReference>
<evidence type="ECO:0000256" key="3">
    <source>
        <dbReference type="ARBA" id="ARBA00013194"/>
    </source>
</evidence>
<dbReference type="InterPro" id="IPR046357">
    <property type="entry name" value="PPIase_dom_sf"/>
</dbReference>
<dbReference type="InterPro" id="IPR008881">
    <property type="entry name" value="Trigger_fac_ribosome-bd_bac"/>
</dbReference>
<evidence type="ECO:0000256" key="12">
    <source>
        <dbReference type="PROSITE-ProRule" id="PRU00277"/>
    </source>
</evidence>
<dbReference type="GO" id="GO:0015031">
    <property type="term" value="P:protein transport"/>
    <property type="evidence" value="ECO:0007669"/>
    <property type="project" value="UniProtKB-UniRule"/>
</dbReference>
<dbReference type="GO" id="GO:0005737">
    <property type="term" value="C:cytoplasm"/>
    <property type="evidence" value="ECO:0007669"/>
    <property type="project" value="UniProtKB-SubCell"/>
</dbReference>
<dbReference type="SUPFAM" id="SSF102735">
    <property type="entry name" value="Trigger factor ribosome-binding domain"/>
    <property type="match status" value="1"/>
</dbReference>
<sequence>MTDTTTSSATPASSLEKTISLKLSVEKINAEVEKRLKKVARTARMPGFRPGKVPMKMVVQNYGPQVHSEVLNDEIGRTFSEEVQKQDLRVAGQPRIEAAKDAADDAFEFNAIFEVFPEVKFGDFATLEIEKTVVEVSDTEVDKTIEILRKQRASFAEVDRGSEEEDKVTLDFVGKIDDVPFDGGTAEDFSFVIGKGQMLPEFEAAAKSLKTGEQKTFDLAFPADYHGKDVAGKTAQFTITIKKVEGPQLPELNEAFAVAMGIADGSLDKLRDDVRVNLSREVSNRTKAQTKEAVMNALLKVAEFDVPKALIQTETTELASRARQDLKARGMQNVEEIQLPEDIFTAQAERRVRLGLIVSDLVKDNNLQAKPEQVRAFIEEQAQSYENPAEVMQWYFQDRARLADVEAVILEDNVVEFALGKSKVTEKKLSFDELMGNK</sequence>
<keyword evidence="6 11" id="KW-0697">Rotamase</keyword>
<dbReference type="Gene3D" id="3.30.70.1050">
    <property type="entry name" value="Trigger factor ribosome-binding domain"/>
    <property type="match status" value="1"/>
</dbReference>
<evidence type="ECO:0000256" key="7">
    <source>
        <dbReference type="ARBA" id="ARBA00023186"/>
    </source>
</evidence>
<accession>A0AA86J150</accession>
<dbReference type="NCBIfam" id="TIGR00115">
    <property type="entry name" value="tig"/>
    <property type="match status" value="1"/>
</dbReference>
<dbReference type="GO" id="GO:0003755">
    <property type="term" value="F:peptidyl-prolyl cis-trans isomerase activity"/>
    <property type="evidence" value="ECO:0007669"/>
    <property type="project" value="UniProtKB-UniRule"/>
</dbReference>
<dbReference type="GO" id="GO:0044183">
    <property type="term" value="F:protein folding chaperone"/>
    <property type="evidence" value="ECO:0007669"/>
    <property type="project" value="TreeGrafter"/>
</dbReference>
<proteinExistence type="inferred from homology"/>
<dbReference type="InterPro" id="IPR036611">
    <property type="entry name" value="Trigger_fac_ribosome-bd_sf"/>
</dbReference>
<evidence type="ECO:0000259" key="14">
    <source>
        <dbReference type="PROSITE" id="PS50059"/>
    </source>
</evidence>
<keyword evidence="9 11" id="KW-0131">Cell cycle</keyword>
<dbReference type="InterPro" id="IPR037041">
    <property type="entry name" value="Trigger_fac_C_sf"/>
</dbReference>
<dbReference type="SUPFAM" id="SSF109998">
    <property type="entry name" value="Triger factor/SurA peptide-binding domain-like"/>
    <property type="match status" value="1"/>
</dbReference>
<keyword evidence="7 11" id="KW-0143">Chaperone</keyword>
<dbReference type="InterPro" id="IPR001179">
    <property type="entry name" value="PPIase_FKBP_dom"/>
</dbReference>
<dbReference type="HAMAP" id="MF_00303">
    <property type="entry name" value="Trigger_factor_Tig"/>
    <property type="match status" value="1"/>
</dbReference>
<dbReference type="EC" id="5.2.1.8" evidence="3 11"/>
<evidence type="ECO:0000256" key="9">
    <source>
        <dbReference type="ARBA" id="ARBA00023306"/>
    </source>
</evidence>
<keyword evidence="11" id="KW-0963">Cytoplasm</keyword>
<dbReference type="SUPFAM" id="SSF54534">
    <property type="entry name" value="FKBP-like"/>
    <property type="match status" value="1"/>
</dbReference>
<dbReference type="Gene3D" id="3.10.50.40">
    <property type="match status" value="1"/>
</dbReference>
<dbReference type="GO" id="GO:0043335">
    <property type="term" value="P:protein unfolding"/>
    <property type="evidence" value="ECO:0007669"/>
    <property type="project" value="TreeGrafter"/>
</dbReference>
<comment type="catalytic activity">
    <reaction evidence="1 11 12">
        <text>[protein]-peptidylproline (omega=180) = [protein]-peptidylproline (omega=0)</text>
        <dbReference type="Rhea" id="RHEA:16237"/>
        <dbReference type="Rhea" id="RHEA-COMP:10747"/>
        <dbReference type="Rhea" id="RHEA-COMP:10748"/>
        <dbReference type="ChEBI" id="CHEBI:83833"/>
        <dbReference type="ChEBI" id="CHEBI:83834"/>
        <dbReference type="EC" id="5.2.1.8"/>
    </reaction>
</comment>
<protein>
    <recommendedName>
        <fullName evidence="4 11">Trigger factor</fullName>
        <shortName evidence="11">TF</shortName>
        <ecNumber evidence="3 11">5.2.1.8</ecNumber>
    </recommendedName>
    <alternativeName>
        <fullName evidence="10 11">PPIase</fullName>
    </alternativeName>
</protein>